<feature type="compositionally biased region" description="Basic and acidic residues" evidence="6">
    <location>
        <begin position="875"/>
        <end position="937"/>
    </location>
</feature>
<dbReference type="Pfam" id="PF22591">
    <property type="entry name" value="eIF3a_PCI_TPR-like"/>
    <property type="match status" value="1"/>
</dbReference>
<gene>
    <name evidence="8" type="ORF">THRCLA_06540</name>
</gene>
<dbReference type="PANTHER" id="PTHR14005:SF0">
    <property type="entry name" value="EUKARYOTIC TRANSLATION INITIATION FACTOR 3 SUBUNIT A"/>
    <property type="match status" value="1"/>
</dbReference>
<feature type="compositionally biased region" description="Basic and acidic residues" evidence="6">
    <location>
        <begin position="799"/>
        <end position="848"/>
    </location>
</feature>
<dbReference type="Gene3D" id="4.10.860.10">
    <property type="entry name" value="UVR domain"/>
    <property type="match status" value="1"/>
</dbReference>
<comment type="caution">
    <text evidence="8">The sequence shown here is derived from an EMBL/GenBank/DDBJ whole genome shotgun (WGS) entry which is preliminary data.</text>
</comment>
<dbReference type="GO" id="GO:0002188">
    <property type="term" value="P:translation reinitiation"/>
    <property type="evidence" value="ECO:0007669"/>
    <property type="project" value="TreeGrafter"/>
</dbReference>
<dbReference type="GO" id="GO:0003743">
    <property type="term" value="F:translation initiation factor activity"/>
    <property type="evidence" value="ECO:0007669"/>
    <property type="project" value="UniProtKB-KW"/>
</dbReference>
<dbReference type="OrthoDB" id="18884at2759"/>
<keyword evidence="9" id="KW-1185">Reference proteome</keyword>
<feature type="compositionally biased region" description="Basic and acidic residues" evidence="6">
    <location>
        <begin position="945"/>
        <end position="971"/>
    </location>
</feature>
<organism evidence="8 9">
    <name type="scientific">Thraustotheca clavata</name>
    <dbReference type="NCBI Taxonomy" id="74557"/>
    <lineage>
        <taxon>Eukaryota</taxon>
        <taxon>Sar</taxon>
        <taxon>Stramenopiles</taxon>
        <taxon>Oomycota</taxon>
        <taxon>Saprolegniomycetes</taxon>
        <taxon>Saprolegniales</taxon>
        <taxon>Achlyaceae</taxon>
        <taxon>Thraustotheca</taxon>
    </lineage>
</organism>
<feature type="compositionally biased region" description="Basic and acidic residues" evidence="6">
    <location>
        <begin position="984"/>
        <end position="1127"/>
    </location>
</feature>
<keyword evidence="3" id="KW-0694">RNA-binding</keyword>
<evidence type="ECO:0000256" key="1">
    <source>
        <dbReference type="ARBA" id="ARBA00022490"/>
    </source>
</evidence>
<evidence type="ECO:0000313" key="9">
    <source>
        <dbReference type="Proteomes" id="UP000243217"/>
    </source>
</evidence>
<sequence length="1127" mass="128643">MSHFFQKPENALKRANELLNTPNVDAGVMKRQKRSALEILHEALIAKKNRTWQPTHEELMITYLSITIDLQLGRIAKDGLHQYRNLVLAQNPASLEKVLLYFVNESEKRAAEARAHSTEINLNASVDLEAVASPEAMMLSTTTAEDSHDRNDRAVLVPWLRFMWETYRTVLDILRCNTKLEALYKRVSLSAFAFCKTYTRKIEFRRLCEILRTHLYTMQRHESAPTTQSIRQMRGWDGWSSDSIELHLQVRFEQLDAATSLELWTEAFRTIDDVHLILSFLETAPKPALMATFYHKLAEIFYISQNHVYHAFAWFKYITLIQRENIAPVFDIQVLASKVVLASLSIPLQSNNVALLENADNAAVLLEEKDEHMAALLGFTQLTPPTRSQLLDDMQSLHIVDAALPCVAALYQILERSPVDPLQIASAVAPHVAALKADASLAKYAPAVEQLAVHHILDQLTEVYASVTVEHLHQITAGLNMSANEMEQWIVRAQSTREQSSTRIRIDHRANCVRFSQTLALEGQAKQMTLLGQKLQACVGQLPSTESPRKELFATARSNAKSSHEAMLERKVRIEAQKEAFERLMEEKAKTEEKKRLEAEQLRQKQEVERLAAEARRREEEKARKIEEDIKRKEIEKTLKKLGEDTADIDLDKVDHEKLLAEAKEKALKAKEEAQRKLKEAARRLDYIVRATREAELPILQKMVDAKEKEERDAHEASFAATLKASQEEHALGLVQKELLKKYQDACKDFCKGHIARQSKKFQAIVEERKLRANVDALTQTIQRAKDRKFEYKEKLRREAEEEAHRQAEEERLERERRAEEERQAEREAERRRREEAEEARRQEEAKQANRYVPPSRRSEPKDEEGWSSVRGGNRRMDDAFKNSDRDIGSRSSRFGRDEQPRSSWRDSRDAAPRDAPPRFVRNFDREGGDSESRDNRPSSGSREGSSRFNRDEPRRFDRESSGRFDRDDSRGGFVSREGSSRFGGDREGSSRFGGDRESSSRYGGDREGSNRFGGDREGSSRFGGDREGSNRFGGDREGSSRFGGDRDGQGRFGGDREGSNRFGGDRDGQGRFGGDREGSSRFGGDRDGQGRFGGNRRDDGPSRDAPGREGSFRRDSGARAPDSKWR</sequence>
<dbReference type="GO" id="GO:0043614">
    <property type="term" value="C:multi-eIF complex"/>
    <property type="evidence" value="ECO:0007669"/>
    <property type="project" value="TreeGrafter"/>
</dbReference>
<dbReference type="InterPro" id="IPR054711">
    <property type="entry name" value="eIF3a_PCI_TPR-like"/>
</dbReference>
<feature type="coiled-coil region" evidence="5">
    <location>
        <begin position="574"/>
        <end position="691"/>
    </location>
</feature>
<keyword evidence="1" id="KW-0963">Cytoplasm</keyword>
<keyword evidence="4" id="KW-0648">Protein biosynthesis</keyword>
<dbReference type="GO" id="GO:0001732">
    <property type="term" value="P:formation of cytoplasmic translation initiation complex"/>
    <property type="evidence" value="ECO:0007669"/>
    <property type="project" value="TreeGrafter"/>
</dbReference>
<evidence type="ECO:0000256" key="4">
    <source>
        <dbReference type="ARBA" id="ARBA00022917"/>
    </source>
</evidence>
<evidence type="ECO:0000259" key="7">
    <source>
        <dbReference type="PROSITE" id="PS50250"/>
    </source>
</evidence>
<evidence type="ECO:0000256" key="6">
    <source>
        <dbReference type="SAM" id="MobiDB-lite"/>
    </source>
</evidence>
<keyword evidence="2 8" id="KW-0396">Initiation factor</keyword>
<dbReference type="GO" id="GO:0003729">
    <property type="term" value="F:mRNA binding"/>
    <property type="evidence" value="ECO:0007669"/>
    <property type="project" value="TreeGrafter"/>
</dbReference>
<evidence type="ECO:0000313" key="8">
    <source>
        <dbReference type="EMBL" id="OQR99399.1"/>
    </source>
</evidence>
<dbReference type="GO" id="GO:0071541">
    <property type="term" value="C:eukaryotic translation initiation factor 3 complex, eIF3m"/>
    <property type="evidence" value="ECO:0007669"/>
    <property type="project" value="TreeGrafter"/>
</dbReference>
<evidence type="ECO:0000256" key="2">
    <source>
        <dbReference type="ARBA" id="ARBA00022540"/>
    </source>
</evidence>
<dbReference type="PROSITE" id="PS50250">
    <property type="entry name" value="PCI"/>
    <property type="match status" value="1"/>
</dbReference>
<name>A0A1V9ZN39_9STRA</name>
<dbReference type="PANTHER" id="PTHR14005">
    <property type="entry name" value="EUKARYOTIC TRANSLATION INITIATION FACTOR 3, THETA SUBUNIT"/>
    <property type="match status" value="1"/>
</dbReference>
<dbReference type="GO" id="GO:0071540">
    <property type="term" value="C:eukaryotic translation initiation factor 3 complex, eIF3e"/>
    <property type="evidence" value="ECO:0007669"/>
    <property type="project" value="TreeGrafter"/>
</dbReference>
<keyword evidence="5" id="KW-0175">Coiled coil</keyword>
<feature type="domain" description="PCI" evidence="7">
    <location>
        <begin position="332"/>
        <end position="520"/>
    </location>
</feature>
<dbReference type="STRING" id="74557.A0A1V9ZN39"/>
<dbReference type="AlphaFoldDB" id="A0A1V9ZN39"/>
<feature type="region of interest" description="Disordered" evidence="6">
    <location>
        <begin position="799"/>
        <end position="1127"/>
    </location>
</feature>
<reference evidence="8 9" key="1">
    <citation type="journal article" date="2014" name="Genome Biol. Evol.">
        <title>The secreted proteins of Achlya hypogyna and Thraustotheca clavata identify the ancestral oomycete secretome and reveal gene acquisitions by horizontal gene transfer.</title>
        <authorList>
            <person name="Misner I."/>
            <person name="Blouin N."/>
            <person name="Leonard G."/>
            <person name="Richards T.A."/>
            <person name="Lane C.E."/>
        </authorList>
    </citation>
    <scope>NUCLEOTIDE SEQUENCE [LARGE SCALE GENOMIC DNA]</scope>
    <source>
        <strain evidence="8 9">ATCC 34112</strain>
    </source>
</reference>
<evidence type="ECO:0000256" key="3">
    <source>
        <dbReference type="ARBA" id="ARBA00022884"/>
    </source>
</evidence>
<dbReference type="InterPro" id="IPR000717">
    <property type="entry name" value="PCI_dom"/>
</dbReference>
<dbReference type="EMBL" id="JNBS01001814">
    <property type="protein sequence ID" value="OQR99399.1"/>
    <property type="molecule type" value="Genomic_DNA"/>
</dbReference>
<accession>A0A1V9ZN39</accession>
<protein>
    <submittedName>
        <fullName evidence="8">Eukaryotic translation initiation factor 3 subunit A</fullName>
    </submittedName>
</protein>
<evidence type="ECO:0000256" key="5">
    <source>
        <dbReference type="SAM" id="Coils"/>
    </source>
</evidence>
<dbReference type="InterPro" id="IPR027512">
    <property type="entry name" value="EIF3A"/>
</dbReference>
<proteinExistence type="predicted"/>
<dbReference type="Gene3D" id="1.25.40.860">
    <property type="match status" value="2"/>
</dbReference>
<dbReference type="Proteomes" id="UP000243217">
    <property type="component" value="Unassembled WGS sequence"/>
</dbReference>